<evidence type="ECO:0000256" key="8">
    <source>
        <dbReference type="ARBA" id="ARBA00023242"/>
    </source>
</evidence>
<dbReference type="AlphaFoldDB" id="A0A843VJQ2"/>
<dbReference type="Pfam" id="PF00447">
    <property type="entry name" value="HSF_DNA-bind"/>
    <property type="match status" value="1"/>
</dbReference>
<evidence type="ECO:0000256" key="4">
    <source>
        <dbReference type="ARBA" id="ARBA00023015"/>
    </source>
</evidence>
<reference evidence="13" key="1">
    <citation type="submission" date="2017-07" db="EMBL/GenBank/DDBJ databases">
        <title>Taro Niue Genome Assembly and Annotation.</title>
        <authorList>
            <person name="Atibalentja N."/>
            <person name="Keating K."/>
            <person name="Fields C.J."/>
        </authorList>
    </citation>
    <scope>NUCLEOTIDE SEQUENCE</scope>
    <source>
        <strain evidence="13">Niue_2</strain>
        <tissue evidence="13">Leaf</tissue>
    </source>
</reference>
<accession>A0A843VJQ2</accession>
<dbReference type="PANTHER" id="PTHR10015:SF285">
    <property type="entry name" value="HEAT STRESS TRANSCRIPTION FACTOR B-3"/>
    <property type="match status" value="1"/>
</dbReference>
<keyword evidence="11" id="KW-0812">Transmembrane</keyword>
<protein>
    <recommendedName>
        <fullName evidence="12">HSF-type DNA-binding domain-containing protein</fullName>
    </recommendedName>
</protein>
<evidence type="ECO:0000256" key="7">
    <source>
        <dbReference type="ARBA" id="ARBA00023163"/>
    </source>
</evidence>
<name>A0A843VJQ2_COLES</name>
<evidence type="ECO:0000256" key="3">
    <source>
        <dbReference type="ARBA" id="ARBA00022553"/>
    </source>
</evidence>
<keyword evidence="6" id="KW-0238">DNA-binding</keyword>
<evidence type="ECO:0000313" key="14">
    <source>
        <dbReference type="Proteomes" id="UP000652761"/>
    </source>
</evidence>
<organism evidence="13 14">
    <name type="scientific">Colocasia esculenta</name>
    <name type="common">Wild taro</name>
    <name type="synonym">Arum esculentum</name>
    <dbReference type="NCBI Taxonomy" id="4460"/>
    <lineage>
        <taxon>Eukaryota</taxon>
        <taxon>Viridiplantae</taxon>
        <taxon>Streptophyta</taxon>
        <taxon>Embryophyta</taxon>
        <taxon>Tracheophyta</taxon>
        <taxon>Spermatophyta</taxon>
        <taxon>Magnoliopsida</taxon>
        <taxon>Liliopsida</taxon>
        <taxon>Araceae</taxon>
        <taxon>Aroideae</taxon>
        <taxon>Colocasieae</taxon>
        <taxon>Colocasia</taxon>
    </lineage>
</organism>
<keyword evidence="11" id="KW-1133">Transmembrane helix</keyword>
<feature type="transmembrane region" description="Helical" evidence="11">
    <location>
        <begin position="24"/>
        <end position="45"/>
    </location>
</feature>
<dbReference type="PANTHER" id="PTHR10015">
    <property type="entry name" value="HEAT SHOCK TRANSCRIPTION FACTOR"/>
    <property type="match status" value="1"/>
</dbReference>
<feature type="compositionally biased region" description="Low complexity" evidence="10">
    <location>
        <begin position="220"/>
        <end position="231"/>
    </location>
</feature>
<dbReference type="GO" id="GO:0006357">
    <property type="term" value="P:regulation of transcription by RNA polymerase II"/>
    <property type="evidence" value="ECO:0007669"/>
    <property type="project" value="TreeGrafter"/>
</dbReference>
<gene>
    <name evidence="13" type="ORF">Taro_026136</name>
</gene>
<evidence type="ECO:0000256" key="9">
    <source>
        <dbReference type="RuleBase" id="RU004020"/>
    </source>
</evidence>
<keyword evidence="8" id="KW-0539">Nucleus</keyword>
<comment type="subcellular location">
    <subcellularLocation>
        <location evidence="1">Nucleus</location>
    </subcellularLocation>
</comment>
<comment type="caution">
    <text evidence="13">The sequence shown here is derived from an EMBL/GenBank/DDBJ whole genome shotgun (WGS) entry which is preliminary data.</text>
</comment>
<comment type="subunit">
    <text evidence="2">Homotrimer.</text>
</comment>
<evidence type="ECO:0000256" key="5">
    <source>
        <dbReference type="ARBA" id="ARBA00023016"/>
    </source>
</evidence>
<evidence type="ECO:0000256" key="6">
    <source>
        <dbReference type="ARBA" id="ARBA00023125"/>
    </source>
</evidence>
<evidence type="ECO:0000256" key="1">
    <source>
        <dbReference type="ARBA" id="ARBA00004123"/>
    </source>
</evidence>
<dbReference type="InterPro" id="IPR000232">
    <property type="entry name" value="HSF_DNA-bd"/>
</dbReference>
<comment type="similarity">
    <text evidence="9">Belongs to the HSF family.</text>
</comment>
<dbReference type="EMBL" id="NMUH01001569">
    <property type="protein sequence ID" value="MQL93494.1"/>
    <property type="molecule type" value="Genomic_DNA"/>
</dbReference>
<dbReference type="Gene3D" id="1.10.10.10">
    <property type="entry name" value="Winged helix-like DNA-binding domain superfamily/Winged helix DNA-binding domain"/>
    <property type="match status" value="1"/>
</dbReference>
<evidence type="ECO:0000259" key="12">
    <source>
        <dbReference type="PROSITE" id="PS00434"/>
    </source>
</evidence>
<keyword evidence="14" id="KW-1185">Reference proteome</keyword>
<feature type="region of interest" description="Disordered" evidence="10">
    <location>
        <begin position="293"/>
        <end position="319"/>
    </location>
</feature>
<sequence length="373" mass="40838">MEAGRERQAAAGCLTFHRVLQMSWGGFIWGFYCWGWEFLTALLLFSGIKGELLEEEGVRRKGPGLVLEMSAAAQKLQPPPGKSGGGGGNSGGPAPFLVKTHQMVEDAGTDEVISWNEEGSSFVVWKPVEFARDLLPAHFKHNNFSSFVRQLNTYGFRKVVPDRWEFANDHFRRGEQRLLSEIRRRKASSPQQILSATGTRIAGHHSSAVGALNNKDDDQSSTSTSSLSPSQHDPKQLSEENEKLRKDNQTLSSELARARRHCEELLAFLSKYVDVDKLEPALVKTAGNASAASTGRQEGVAEVAMEGTEQREGKGEGEESNLRLFGVWVKKRGRCEEGGDGGGRTAKKAMMGFGPSLWMEAISSSPVQGASRV</sequence>
<dbReference type="InterPro" id="IPR036390">
    <property type="entry name" value="WH_DNA-bd_sf"/>
</dbReference>
<keyword evidence="5" id="KW-0346">Stress response</keyword>
<proteinExistence type="inferred from homology"/>
<feature type="region of interest" description="Disordered" evidence="10">
    <location>
        <begin position="209"/>
        <end position="252"/>
    </location>
</feature>
<dbReference type="Proteomes" id="UP000652761">
    <property type="component" value="Unassembled WGS sequence"/>
</dbReference>
<keyword evidence="11" id="KW-0472">Membrane</keyword>
<evidence type="ECO:0000313" key="13">
    <source>
        <dbReference type="EMBL" id="MQL93494.1"/>
    </source>
</evidence>
<evidence type="ECO:0000256" key="2">
    <source>
        <dbReference type="ARBA" id="ARBA00011233"/>
    </source>
</evidence>
<dbReference type="InterPro" id="IPR036388">
    <property type="entry name" value="WH-like_DNA-bd_sf"/>
</dbReference>
<keyword evidence="3" id="KW-0597">Phosphoprotein</keyword>
<dbReference type="SUPFAM" id="SSF46785">
    <property type="entry name" value="Winged helix' DNA-binding domain"/>
    <property type="match status" value="1"/>
</dbReference>
<dbReference type="GO" id="GO:0000978">
    <property type="term" value="F:RNA polymerase II cis-regulatory region sequence-specific DNA binding"/>
    <property type="evidence" value="ECO:0007669"/>
    <property type="project" value="TreeGrafter"/>
</dbReference>
<dbReference type="GO" id="GO:0005634">
    <property type="term" value="C:nucleus"/>
    <property type="evidence" value="ECO:0007669"/>
    <property type="project" value="UniProtKB-SubCell"/>
</dbReference>
<dbReference type="GO" id="GO:0003700">
    <property type="term" value="F:DNA-binding transcription factor activity"/>
    <property type="evidence" value="ECO:0007669"/>
    <property type="project" value="InterPro"/>
</dbReference>
<feature type="compositionally biased region" description="Basic and acidic residues" evidence="10">
    <location>
        <begin position="232"/>
        <end position="248"/>
    </location>
</feature>
<dbReference type="FunFam" id="1.10.10.10:FF:000037">
    <property type="entry name" value="Heat stress transcription factor B-4"/>
    <property type="match status" value="1"/>
</dbReference>
<keyword evidence="4" id="KW-0805">Transcription regulation</keyword>
<feature type="compositionally biased region" description="Basic and acidic residues" evidence="10">
    <location>
        <begin position="308"/>
        <end position="319"/>
    </location>
</feature>
<dbReference type="SMART" id="SM00415">
    <property type="entry name" value="HSF"/>
    <property type="match status" value="1"/>
</dbReference>
<dbReference type="PROSITE" id="PS00434">
    <property type="entry name" value="HSF_DOMAIN"/>
    <property type="match status" value="1"/>
</dbReference>
<evidence type="ECO:0000256" key="11">
    <source>
        <dbReference type="SAM" id="Phobius"/>
    </source>
</evidence>
<keyword evidence="7" id="KW-0804">Transcription</keyword>
<feature type="domain" description="HSF-type DNA-binding" evidence="12">
    <location>
        <begin position="135"/>
        <end position="159"/>
    </location>
</feature>
<dbReference type="OrthoDB" id="60033at2759"/>
<evidence type="ECO:0000256" key="10">
    <source>
        <dbReference type="SAM" id="MobiDB-lite"/>
    </source>
</evidence>
<dbReference type="PRINTS" id="PR00056">
    <property type="entry name" value="HSFDOMAIN"/>
</dbReference>